<dbReference type="GO" id="GO:0005886">
    <property type="term" value="C:plasma membrane"/>
    <property type="evidence" value="ECO:0007669"/>
    <property type="project" value="TreeGrafter"/>
</dbReference>
<dbReference type="InterPro" id="IPR003594">
    <property type="entry name" value="HATPase_dom"/>
</dbReference>
<dbReference type="Gene3D" id="1.10.287.130">
    <property type="match status" value="1"/>
</dbReference>
<name>A0A4V2V1L8_9GAMM</name>
<evidence type="ECO:0000256" key="5">
    <source>
        <dbReference type="ARBA" id="ARBA00022692"/>
    </source>
</evidence>
<dbReference type="InterPro" id="IPR050428">
    <property type="entry name" value="TCS_sensor_his_kinase"/>
</dbReference>
<evidence type="ECO:0000313" key="10">
    <source>
        <dbReference type="EMBL" id="TCT21662.1"/>
    </source>
</evidence>
<evidence type="ECO:0000256" key="1">
    <source>
        <dbReference type="ARBA" id="ARBA00000085"/>
    </source>
</evidence>
<dbReference type="PROSITE" id="PS50109">
    <property type="entry name" value="HIS_KIN"/>
    <property type="match status" value="1"/>
</dbReference>
<dbReference type="SUPFAM" id="SSF55874">
    <property type="entry name" value="ATPase domain of HSP90 chaperone/DNA topoisomerase II/histidine kinase"/>
    <property type="match status" value="1"/>
</dbReference>
<dbReference type="Proteomes" id="UP000295414">
    <property type="component" value="Unassembled WGS sequence"/>
</dbReference>
<comment type="caution">
    <text evidence="10">The sequence shown here is derived from an EMBL/GenBank/DDBJ whole genome shotgun (WGS) entry which is preliminary data.</text>
</comment>
<proteinExistence type="predicted"/>
<gene>
    <name evidence="10" type="ORF">EDC34_10982</name>
</gene>
<dbReference type="InterPro" id="IPR003661">
    <property type="entry name" value="HisK_dim/P_dom"/>
</dbReference>
<keyword evidence="11" id="KW-1185">Reference proteome</keyword>
<evidence type="ECO:0000256" key="8">
    <source>
        <dbReference type="SAM" id="Phobius"/>
    </source>
</evidence>
<comment type="catalytic activity">
    <reaction evidence="1">
        <text>ATP + protein L-histidine = ADP + protein N-phospho-L-histidine.</text>
        <dbReference type="EC" id="2.7.13.3"/>
    </reaction>
</comment>
<protein>
    <recommendedName>
        <fullName evidence="2">histidine kinase</fullName>
        <ecNumber evidence="2">2.7.13.3</ecNumber>
    </recommendedName>
</protein>
<evidence type="ECO:0000256" key="2">
    <source>
        <dbReference type="ARBA" id="ARBA00012438"/>
    </source>
</evidence>
<dbReference type="AlphaFoldDB" id="A0A4V2V1L8"/>
<dbReference type="Pfam" id="PF00512">
    <property type="entry name" value="HisKA"/>
    <property type="match status" value="1"/>
</dbReference>
<evidence type="ECO:0000259" key="9">
    <source>
        <dbReference type="PROSITE" id="PS50109"/>
    </source>
</evidence>
<dbReference type="Gene3D" id="3.30.565.10">
    <property type="entry name" value="Histidine kinase-like ATPase, C-terminal domain"/>
    <property type="match status" value="1"/>
</dbReference>
<evidence type="ECO:0000256" key="7">
    <source>
        <dbReference type="ARBA" id="ARBA00022989"/>
    </source>
</evidence>
<reference evidence="10 11" key="1">
    <citation type="submission" date="2019-03" db="EMBL/GenBank/DDBJ databases">
        <title>Genomic Encyclopedia of Type Strains, Phase IV (KMG-IV): sequencing the most valuable type-strain genomes for metagenomic binning, comparative biology and taxonomic classification.</title>
        <authorList>
            <person name="Goeker M."/>
        </authorList>
    </citation>
    <scope>NUCLEOTIDE SEQUENCE [LARGE SCALE GENOMIC DNA]</scope>
    <source>
        <strain evidence="10 11">DSM 13605</strain>
    </source>
</reference>
<feature type="transmembrane region" description="Helical" evidence="8">
    <location>
        <begin position="172"/>
        <end position="195"/>
    </location>
</feature>
<dbReference type="SMART" id="SM00388">
    <property type="entry name" value="HisKA"/>
    <property type="match status" value="1"/>
</dbReference>
<dbReference type="RefSeq" id="WP_240311120.1">
    <property type="nucleotide sequence ID" value="NZ_MSZW01000003.1"/>
</dbReference>
<keyword evidence="8" id="KW-0472">Membrane</keyword>
<dbReference type="EMBL" id="SMAP01000009">
    <property type="protein sequence ID" value="TCT21662.1"/>
    <property type="molecule type" value="Genomic_DNA"/>
</dbReference>
<dbReference type="Pfam" id="PF02518">
    <property type="entry name" value="HATPase_c"/>
    <property type="match status" value="1"/>
</dbReference>
<organism evidence="10 11">
    <name type="scientific">Thermomonas haemolytica</name>
    <dbReference type="NCBI Taxonomy" id="141949"/>
    <lineage>
        <taxon>Bacteria</taxon>
        <taxon>Pseudomonadati</taxon>
        <taxon>Pseudomonadota</taxon>
        <taxon>Gammaproteobacteria</taxon>
        <taxon>Lysobacterales</taxon>
        <taxon>Lysobacteraceae</taxon>
        <taxon>Thermomonas</taxon>
    </lineage>
</organism>
<evidence type="ECO:0000256" key="4">
    <source>
        <dbReference type="ARBA" id="ARBA00022679"/>
    </source>
</evidence>
<dbReference type="CDD" id="cd00082">
    <property type="entry name" value="HisKA"/>
    <property type="match status" value="1"/>
</dbReference>
<dbReference type="SUPFAM" id="SSF47384">
    <property type="entry name" value="Homodimeric domain of signal transducing histidine kinase"/>
    <property type="match status" value="1"/>
</dbReference>
<dbReference type="GO" id="GO:0000155">
    <property type="term" value="F:phosphorelay sensor kinase activity"/>
    <property type="evidence" value="ECO:0007669"/>
    <property type="project" value="InterPro"/>
</dbReference>
<evidence type="ECO:0000256" key="3">
    <source>
        <dbReference type="ARBA" id="ARBA00022553"/>
    </source>
</evidence>
<feature type="transmembrane region" description="Helical" evidence="8">
    <location>
        <begin position="27"/>
        <end position="46"/>
    </location>
</feature>
<feature type="domain" description="Histidine kinase" evidence="9">
    <location>
        <begin position="255"/>
        <end position="468"/>
    </location>
</feature>
<evidence type="ECO:0000313" key="11">
    <source>
        <dbReference type="Proteomes" id="UP000295414"/>
    </source>
</evidence>
<accession>A0A4V2V1L8</accession>
<keyword evidence="6 10" id="KW-0418">Kinase</keyword>
<dbReference type="PANTHER" id="PTHR45436:SF5">
    <property type="entry name" value="SENSOR HISTIDINE KINASE TRCS"/>
    <property type="match status" value="1"/>
</dbReference>
<keyword evidence="5 8" id="KW-0812">Transmembrane</keyword>
<keyword evidence="3" id="KW-0597">Phosphoprotein</keyword>
<dbReference type="EC" id="2.7.13.3" evidence="2"/>
<keyword evidence="4" id="KW-0808">Transferase</keyword>
<dbReference type="InterPro" id="IPR036890">
    <property type="entry name" value="HATPase_C_sf"/>
</dbReference>
<dbReference type="SMART" id="SM00387">
    <property type="entry name" value="HATPase_c"/>
    <property type="match status" value="1"/>
</dbReference>
<dbReference type="InterPro" id="IPR036097">
    <property type="entry name" value="HisK_dim/P_sf"/>
</dbReference>
<dbReference type="PANTHER" id="PTHR45436">
    <property type="entry name" value="SENSOR HISTIDINE KINASE YKOH"/>
    <property type="match status" value="1"/>
</dbReference>
<keyword evidence="7 8" id="KW-1133">Transmembrane helix</keyword>
<sequence length="468" mass="50890">MSTPLPTPPEPPPHAARGRDWSLRHRLAWQLALAAGAVLALLFVLLDTLIDREIYAHLDQGLTLRAEVIAHSLQRHGADLPLADYQEDGHTEFYTLFDRDGRVLATSPNSHGLALPWPAPGAGALPRYYDARLPDGHAGRLLARALVDADGRPGVLAVGTERAHWDSVERRVHMLLTSGIALALVVVVLLSLWLVGRSFGLLERLRTQVASVDADTPARLPDDLPTELHPFAQALQTGVERLRLALQRERRFARDVAHELRTPVAEIRASAEAALPQVQDAPARRALQASLEASQRMQRSIESLLTLARIESGLERPSADPFDLAAQLRTLLDAAAPRLQARALELADTLPASAWCMGDAGMLERLASNLLDNAIEYAPPASRVRVHLWRTPDGWRLVVGNPAPALAEADLAHFGERFWRREGEGGTALHAGLGLALCRALADALAVPLEFALEDGQLQARIGPLPAL</sequence>
<dbReference type="InterPro" id="IPR005467">
    <property type="entry name" value="His_kinase_dom"/>
</dbReference>
<evidence type="ECO:0000256" key="6">
    <source>
        <dbReference type="ARBA" id="ARBA00022777"/>
    </source>
</evidence>